<feature type="transmembrane region" description="Helical" evidence="7">
    <location>
        <begin position="144"/>
        <end position="166"/>
    </location>
</feature>
<dbReference type="InterPro" id="IPR002549">
    <property type="entry name" value="AI-2E-like"/>
</dbReference>
<keyword evidence="4 7" id="KW-1133">Transmembrane helix</keyword>
<evidence type="ECO:0000313" key="8">
    <source>
        <dbReference type="EMBL" id="AOW79866.1"/>
    </source>
</evidence>
<dbReference type="Pfam" id="PF01594">
    <property type="entry name" value="AI-2E_transport"/>
    <property type="match status" value="1"/>
</dbReference>
<dbReference type="GeneID" id="29828687"/>
<name>A0A1D8S3C7_9EURY</name>
<evidence type="ECO:0000256" key="7">
    <source>
        <dbReference type="SAM" id="Phobius"/>
    </source>
</evidence>
<gene>
    <name evidence="8" type="primary">htlA</name>
    <name evidence="8" type="ORF">HTSR_0674</name>
</gene>
<accession>A0A1D8S3C7</accession>
<keyword evidence="3 7" id="KW-0812">Transmembrane</keyword>
<evidence type="ECO:0000313" key="9">
    <source>
        <dbReference type="Proteomes" id="UP000185608"/>
    </source>
</evidence>
<sequence length="386" mass="42734">MNTVRPLDRDRLGWWAIALALGALVVYLLYSFLGTFVFGIFVYYATRPIHRRLRRIIKQRSVSAAVSLVAIAIPVLLLAFYTIALAMQELNRLLESGELSLVPLESLLQPYFDISSVIFDPATIITQENAIEGIRTLLREAATYIGFFGTGALHLVVIVILAFYLLRDDNRLADWWRLRFSDTEGVMEAYMTRVDRDFSNIFFGNILNAILTGIIGSISYTALNYISPAAVSLPYPTLLGLLTGIASLIPVIGMKLIYVPVAIYLLVTTAGMPAVLWFTIAFVVVSFVVVDVIPDLVLRPYVSGRNLHLGMVMLAYIFGPLLFGWYGLFLGPMLLVLLVHFVALVLPELLAGAPIQPETVPDPLAPPEPEGENERDEPEETEESAG</sequence>
<organism evidence="8 9">
    <name type="scientific">Halodesulfurarchaeum formicicum</name>
    <dbReference type="NCBI Taxonomy" id="1873524"/>
    <lineage>
        <taxon>Archaea</taxon>
        <taxon>Methanobacteriati</taxon>
        <taxon>Methanobacteriota</taxon>
        <taxon>Stenosarchaea group</taxon>
        <taxon>Halobacteria</taxon>
        <taxon>Halobacteriales</taxon>
        <taxon>Halobacteriaceae</taxon>
        <taxon>Halodesulfurarchaeum</taxon>
    </lineage>
</organism>
<dbReference type="AlphaFoldDB" id="A0A1D8S3C7"/>
<feature type="transmembrane region" description="Helical" evidence="7">
    <location>
        <begin position="313"/>
        <end position="346"/>
    </location>
</feature>
<evidence type="ECO:0000256" key="6">
    <source>
        <dbReference type="SAM" id="MobiDB-lite"/>
    </source>
</evidence>
<evidence type="ECO:0000256" key="4">
    <source>
        <dbReference type="ARBA" id="ARBA00022989"/>
    </source>
</evidence>
<feature type="transmembrane region" description="Helical" evidence="7">
    <location>
        <begin position="238"/>
        <end position="267"/>
    </location>
</feature>
<dbReference type="PANTHER" id="PTHR21716:SF4">
    <property type="entry name" value="TRANSMEMBRANE PROTEIN 245"/>
    <property type="match status" value="1"/>
</dbReference>
<dbReference type="RefSeq" id="WP_070364605.1">
    <property type="nucleotide sequence ID" value="NZ_CP016070.1"/>
</dbReference>
<feature type="transmembrane region" description="Helical" evidence="7">
    <location>
        <begin position="12"/>
        <end position="45"/>
    </location>
</feature>
<feature type="transmembrane region" description="Helical" evidence="7">
    <location>
        <begin position="201"/>
        <end position="226"/>
    </location>
</feature>
<dbReference type="PANTHER" id="PTHR21716">
    <property type="entry name" value="TRANSMEMBRANE PROTEIN"/>
    <property type="match status" value="1"/>
</dbReference>
<dbReference type="STRING" id="1873524.HSR6_0700"/>
<dbReference type="EMBL" id="CP016070">
    <property type="protein sequence ID" value="AOW79866.1"/>
    <property type="molecule type" value="Genomic_DNA"/>
</dbReference>
<reference evidence="8 9" key="1">
    <citation type="submission" date="2016-06" db="EMBL/GenBank/DDBJ databases">
        <title>Discovery of anaerobic lithoheterotrophic haloarchaeon capable of sulfur respiration by hydrogen and formate.</title>
        <authorList>
            <person name="Sorokin D.Y."/>
            <person name="Kublanov I.V."/>
            <person name="Roman P."/>
            <person name="Sinninghe Damste J.S."/>
            <person name="Golyshin P.N."/>
            <person name="Rojo D."/>
            <person name="Ciordia S."/>
            <person name="Mena Md.C."/>
            <person name="Ferrer M."/>
            <person name="Smedile F."/>
            <person name="Messina E."/>
            <person name="La Cono V."/>
            <person name="Yakimov M.M."/>
        </authorList>
    </citation>
    <scope>NUCLEOTIDE SEQUENCE [LARGE SCALE GENOMIC DNA]</scope>
    <source>
        <strain evidence="8 9">HTSR1</strain>
    </source>
</reference>
<evidence type="ECO:0000256" key="3">
    <source>
        <dbReference type="ARBA" id="ARBA00022692"/>
    </source>
</evidence>
<evidence type="ECO:0000256" key="1">
    <source>
        <dbReference type="ARBA" id="ARBA00004141"/>
    </source>
</evidence>
<feature type="compositionally biased region" description="Acidic residues" evidence="6">
    <location>
        <begin position="369"/>
        <end position="386"/>
    </location>
</feature>
<comment type="similarity">
    <text evidence="2">Belongs to the autoinducer-2 exporter (AI-2E) (TC 2.A.86) family.</text>
</comment>
<dbReference type="PATRIC" id="fig|1855411.3.peg.674"/>
<comment type="subcellular location">
    <subcellularLocation>
        <location evidence="1">Membrane</location>
        <topology evidence="1">Multi-pass membrane protein</topology>
    </subcellularLocation>
</comment>
<feature type="region of interest" description="Disordered" evidence="6">
    <location>
        <begin position="357"/>
        <end position="386"/>
    </location>
</feature>
<protein>
    <submittedName>
        <fullName evidence="8">Htr-like protein</fullName>
    </submittedName>
</protein>
<dbReference type="Proteomes" id="UP000185608">
    <property type="component" value="Chromosome"/>
</dbReference>
<feature type="transmembrane region" description="Helical" evidence="7">
    <location>
        <begin position="274"/>
        <end position="293"/>
    </location>
</feature>
<dbReference type="KEGG" id="halh:HTSR_0674"/>
<evidence type="ECO:0000256" key="2">
    <source>
        <dbReference type="ARBA" id="ARBA00009773"/>
    </source>
</evidence>
<evidence type="ECO:0000256" key="5">
    <source>
        <dbReference type="ARBA" id="ARBA00023136"/>
    </source>
</evidence>
<dbReference type="GO" id="GO:0016020">
    <property type="term" value="C:membrane"/>
    <property type="evidence" value="ECO:0007669"/>
    <property type="project" value="UniProtKB-SubCell"/>
</dbReference>
<keyword evidence="5 7" id="KW-0472">Membrane</keyword>
<feature type="transmembrane region" description="Helical" evidence="7">
    <location>
        <begin position="65"/>
        <end position="87"/>
    </location>
</feature>
<proteinExistence type="inferred from homology"/>